<name>X0S3V1_9ZZZZ</name>
<evidence type="ECO:0000313" key="1">
    <source>
        <dbReference type="EMBL" id="GAF75753.1"/>
    </source>
</evidence>
<dbReference type="AlphaFoldDB" id="X0S3V1"/>
<dbReference type="EMBL" id="BARS01002980">
    <property type="protein sequence ID" value="GAF75753.1"/>
    <property type="molecule type" value="Genomic_DNA"/>
</dbReference>
<comment type="caution">
    <text evidence="1">The sequence shown here is derived from an EMBL/GenBank/DDBJ whole genome shotgun (WGS) entry which is preliminary data.</text>
</comment>
<proteinExistence type="predicted"/>
<gene>
    <name evidence="1" type="ORF">S01H1_05731</name>
</gene>
<organism evidence="1">
    <name type="scientific">marine sediment metagenome</name>
    <dbReference type="NCBI Taxonomy" id="412755"/>
    <lineage>
        <taxon>unclassified sequences</taxon>
        <taxon>metagenomes</taxon>
        <taxon>ecological metagenomes</taxon>
    </lineage>
</organism>
<reference evidence="1" key="1">
    <citation type="journal article" date="2014" name="Front. Microbiol.">
        <title>High frequency of phylogenetically diverse reductive dehalogenase-homologous genes in deep subseafloor sedimentary metagenomes.</title>
        <authorList>
            <person name="Kawai M."/>
            <person name="Futagami T."/>
            <person name="Toyoda A."/>
            <person name="Takaki Y."/>
            <person name="Nishi S."/>
            <person name="Hori S."/>
            <person name="Arai W."/>
            <person name="Tsubouchi T."/>
            <person name="Morono Y."/>
            <person name="Uchiyama I."/>
            <person name="Ito T."/>
            <person name="Fujiyama A."/>
            <person name="Inagaki F."/>
            <person name="Takami H."/>
        </authorList>
    </citation>
    <scope>NUCLEOTIDE SEQUENCE</scope>
    <source>
        <strain evidence="1">Expedition CK06-06</strain>
    </source>
</reference>
<protein>
    <submittedName>
        <fullName evidence="1">Uncharacterized protein</fullName>
    </submittedName>
</protein>
<feature type="non-terminal residue" evidence="1">
    <location>
        <position position="139"/>
    </location>
</feature>
<accession>X0S3V1</accession>
<sequence>MGFFDKIKNIDNNLTRAGFETQVMKAFKKALQKSGVKSTLAEINPWQLYRYYWTIEDWRTAMDEAENIWTPDKFGLIEIFHDIVDDYTIFSSMQQRTAKVINSKLMFLNEDGGENEDIKPFFLNADGTQKSWFRKWLKI</sequence>